<dbReference type="Gene3D" id="3.40.50.300">
    <property type="entry name" value="P-loop containing nucleotide triphosphate hydrolases"/>
    <property type="match status" value="1"/>
</dbReference>
<protein>
    <recommendedName>
        <fullName evidence="1">NACHT domain-containing protein</fullName>
    </recommendedName>
</protein>
<dbReference type="Gene3D" id="1.25.10.10">
    <property type="entry name" value="Leucine-rich Repeat Variant"/>
    <property type="match status" value="1"/>
</dbReference>
<sequence>MRLLNAWTMQMVSFVDAQQAPPYAILSHTWGTEEEEITFSDLTTWTINNPPPESSPKSTGWAKIQKACHKARNHWCSYIWIDTCCIDKSSSSELQEAINSMFSFYEKSKGALNNEVQRARWFTRGWTLQELLAPEKLIFFNKYWVDIGSKIDKYSIIESVTGIHRRHLFYGFGAFTKLPPSYERISSASVAQRMSWAAKRKTTRREDMAYCLLGLFDISMPLLYGEGDKAFLRLQEEIMKATNDTSLLCWGLTGPSGYDEFDINGGDLEIIAETSSEQPITAPILASHPGFFRWCGNIVQCPIRPLKETTFSMTQRGLLLCLPVVLDQCYETIAYGILSCGSAPQAPHKTQYIAIPLVSSTACTWAHLSIDDEYWRPLWCKPKHVAPEFVEGAVMKDILIRRARRRDESFRNLPFGFHIESDPAIKVMGTYPPQPINLSFKSLSVRRPPGDKVMEYEIYSPPSYEEGQRMILINAETKRSWIQLLVVINYQLQPGNFTPLDTIATGWDYNLSCRVFTLKDGCCLQELQELASRGEFNRHKELTCRSDGGHIIYQLPSTYDLHITALNGSFRRATTIELSFRVARELLDPDVSNSPCHGSWHFKNGRKTLVETLRAMVTIYCSMLQRTVSSALPNYVAKVAALEALVSRMVQLFKDNQKDSFMIEASVISDVASKQDCRDLAYAFSEAIISGTADEKLVNPTLLLSFASCLSHTKVKIPKEIAQSAAVLHSLSKQLKSATNGSQPQDQYFLLCMIGNVLDAMVDMGFCGIDREERHKPLLDQLYALTKSDEPRTAQAARYSHQALLRVPDNESPWGAFCRNSWSIIKATTKVASAVSSMDPGKLVEAAPDLEAILEFFKEIGDTVNQLHILSKDGKDALLEGMNSVSKTQGWYATLRYTDMLIKARAFSMLNSLLCQSLCVEEDPFFCGLYAQLEQAWYADISSRHHIENLIQLMVSQSENYKLQTSKWINILAEATGKQEWKVQEKRARFFKLNFHRKKEQSGLKPNAFNGNQLITGKPRNLLNEAWEGCQKAKLFYADVAIAKYYTEKGRLSIIRLTGDLLPMEKCYVNLAIIESSTGVNAKGPSLGEKQVSELSITRRLKVETVNTENEVDFPRLFDERRVGNRTIVPRRILIRGRAGVGKSTICKKIVHDFIHGKIWTKRFDRILWIPLRSLRTQHDPERFIFNKFLFQKEGKKLYSSVLEDVIWRQAKESKTLFLLDGLDEVSRVRTERGVGLPTQIERLLNHPNVLLTSRPYGINIPGLQKFDLELETVGFRPGQVKAYLSMVVADQTKVEEIEEFIEQHWLIQGLIKIPIQLDAFSVTWAGEREFSQPIKSMTTLYTAIEHKLWTKDISHIRQDMSEAEVQNIRIWSKLAIHVKDEREFLELLAFTGLYNDMAEFSPGHRDEVYERLPSTNVDDNILERLSFLRAIDSSRSPNKEYYFIHLTFQEYFAARYFVTCWSEGKELTCITLGGDTIFEKADRFIAREKYNGRFDVMWRFVAGLLELRDQKGLLRFIEKLDESRDLLGPAHARLLMHCFAEITSSGHESSLQNIRVKMARHLTRLLLVEAQMGCEKSGSVLKSLYAFEKGSSLATAMEFPELILQSMLEKGTEKHKTDCDQLKAEAALIVGNHPHRSPKYTIKAIQSGNKMVRNEVSVGLRKNPRLELDILLAVLRQYKVDGHTGFKWILINQSELPLSIVEDIVSQLKDPRSDVRSGAIEILKYQLQLNKDAFDSVFRLLDDIDETVRTGAAEALVECTKLPPSCVKNLTFRLESGIFSGNWYMYRVARCLECQECLPENILHRIKTLMCEHEQFVMLWPIIERHSTRSDEDLLALFEVAKFPDHIALAITHSMFLRQEDPPEEILNHCVSLLDFDNPYRLSAVDAVGRKSELSEVILNKLFLLLTGSHTHLKRAVLEAIAAQHRPPSRFLEVVRPHLEELSTDELAYYYLIQILERYPTLPDDILEIMFHAVFAKEHLRAYGIPRLQALPKSIISSMAAHLGSEEKEQRELSEKTFRHYPKFYSHLETLDTPYWVSWLRILFQRSFTEGVICYIQDSFLCIEMAEGSFKVTIEHPDQRAKLDAALDAIDKDIEDSLDGFELLELPSEGEVAAS</sequence>
<dbReference type="PANTHER" id="PTHR10622">
    <property type="entry name" value="HET DOMAIN-CONTAINING PROTEIN"/>
    <property type="match status" value="1"/>
</dbReference>
<dbReference type="Pfam" id="PF06985">
    <property type="entry name" value="HET"/>
    <property type="match status" value="1"/>
</dbReference>
<dbReference type="InterPro" id="IPR056251">
    <property type="entry name" value="Arm_rpt_dom"/>
</dbReference>
<dbReference type="Pfam" id="PF23238">
    <property type="entry name" value="DUF7068"/>
    <property type="match status" value="1"/>
</dbReference>
<dbReference type="EMBL" id="KV907508">
    <property type="protein sequence ID" value="OOF92105.1"/>
    <property type="molecule type" value="Genomic_DNA"/>
</dbReference>
<reference evidence="3" key="1">
    <citation type="journal article" date="2017" name="Genome Biol.">
        <title>Comparative genomics reveals high biological diversity and specific adaptations in the industrially and medically important fungal genus Aspergillus.</title>
        <authorList>
            <person name="de Vries R.P."/>
            <person name="Riley R."/>
            <person name="Wiebenga A."/>
            <person name="Aguilar-Osorio G."/>
            <person name="Amillis S."/>
            <person name="Uchima C.A."/>
            <person name="Anderluh G."/>
            <person name="Asadollahi M."/>
            <person name="Askin M."/>
            <person name="Barry K."/>
            <person name="Battaglia E."/>
            <person name="Bayram O."/>
            <person name="Benocci T."/>
            <person name="Braus-Stromeyer S.A."/>
            <person name="Caldana C."/>
            <person name="Canovas D."/>
            <person name="Cerqueira G.C."/>
            <person name="Chen F."/>
            <person name="Chen W."/>
            <person name="Choi C."/>
            <person name="Clum A."/>
            <person name="Dos Santos R.A."/>
            <person name="Damasio A.R."/>
            <person name="Diallinas G."/>
            <person name="Emri T."/>
            <person name="Fekete E."/>
            <person name="Flipphi M."/>
            <person name="Freyberg S."/>
            <person name="Gallo A."/>
            <person name="Gournas C."/>
            <person name="Habgood R."/>
            <person name="Hainaut M."/>
            <person name="Harispe M.L."/>
            <person name="Henrissat B."/>
            <person name="Hilden K.S."/>
            <person name="Hope R."/>
            <person name="Hossain A."/>
            <person name="Karabika E."/>
            <person name="Karaffa L."/>
            <person name="Karanyi Z."/>
            <person name="Krasevec N."/>
            <person name="Kuo A."/>
            <person name="Kusch H."/>
            <person name="LaButti K."/>
            <person name="Lagendijk E.L."/>
            <person name="Lapidus A."/>
            <person name="Levasseur A."/>
            <person name="Lindquist E."/>
            <person name="Lipzen A."/>
            <person name="Logrieco A.F."/>
            <person name="MacCabe A."/>
            <person name="Maekelae M.R."/>
            <person name="Malavazi I."/>
            <person name="Melin P."/>
            <person name="Meyer V."/>
            <person name="Mielnichuk N."/>
            <person name="Miskei M."/>
            <person name="Molnar A.P."/>
            <person name="Mule G."/>
            <person name="Ngan C.Y."/>
            <person name="Orejas M."/>
            <person name="Orosz E."/>
            <person name="Ouedraogo J.P."/>
            <person name="Overkamp K.M."/>
            <person name="Park H.-S."/>
            <person name="Perrone G."/>
            <person name="Piumi F."/>
            <person name="Punt P.J."/>
            <person name="Ram A.F."/>
            <person name="Ramon A."/>
            <person name="Rauscher S."/>
            <person name="Record E."/>
            <person name="Riano-Pachon D.M."/>
            <person name="Robert V."/>
            <person name="Roehrig J."/>
            <person name="Ruller R."/>
            <person name="Salamov A."/>
            <person name="Salih N.S."/>
            <person name="Samson R.A."/>
            <person name="Sandor E."/>
            <person name="Sanguinetti M."/>
            <person name="Schuetze T."/>
            <person name="Sepcic K."/>
            <person name="Shelest E."/>
            <person name="Sherlock G."/>
            <person name="Sophianopoulou V."/>
            <person name="Squina F.M."/>
            <person name="Sun H."/>
            <person name="Susca A."/>
            <person name="Todd R.B."/>
            <person name="Tsang A."/>
            <person name="Unkles S.E."/>
            <person name="van de Wiele N."/>
            <person name="van Rossen-Uffink D."/>
            <person name="Oliveira J.V."/>
            <person name="Vesth T.C."/>
            <person name="Visser J."/>
            <person name="Yu J.-H."/>
            <person name="Zhou M."/>
            <person name="Andersen M.R."/>
            <person name="Archer D.B."/>
            <person name="Baker S.E."/>
            <person name="Benoit I."/>
            <person name="Brakhage A.A."/>
            <person name="Braus G.H."/>
            <person name="Fischer R."/>
            <person name="Frisvad J.C."/>
            <person name="Goldman G.H."/>
            <person name="Houbraken J."/>
            <person name="Oakley B."/>
            <person name="Pocsi I."/>
            <person name="Scazzocchio C."/>
            <person name="Seiboth B."/>
            <person name="vanKuyk P.A."/>
            <person name="Wortman J."/>
            <person name="Dyer P.S."/>
            <person name="Grigoriev I.V."/>
        </authorList>
    </citation>
    <scope>NUCLEOTIDE SEQUENCE [LARGE SCALE GENOMIC DNA]</scope>
    <source>
        <strain evidence="3">ITEM 5010</strain>
    </source>
</reference>
<organism evidence="2 3">
    <name type="scientific">Aspergillus carbonarius (strain ITEM 5010)</name>
    <dbReference type="NCBI Taxonomy" id="602072"/>
    <lineage>
        <taxon>Eukaryota</taxon>
        <taxon>Fungi</taxon>
        <taxon>Dikarya</taxon>
        <taxon>Ascomycota</taxon>
        <taxon>Pezizomycotina</taxon>
        <taxon>Eurotiomycetes</taxon>
        <taxon>Eurotiomycetidae</taxon>
        <taxon>Eurotiales</taxon>
        <taxon>Aspergillaceae</taxon>
        <taxon>Aspergillus</taxon>
        <taxon>Aspergillus subgen. Circumdati</taxon>
    </lineage>
</organism>
<dbReference type="InterPro" id="IPR027417">
    <property type="entry name" value="P-loop_NTPase"/>
</dbReference>
<dbReference type="Pfam" id="PF05729">
    <property type="entry name" value="NACHT"/>
    <property type="match status" value="1"/>
</dbReference>
<dbReference type="PANTHER" id="PTHR10622:SF10">
    <property type="entry name" value="HET DOMAIN-CONTAINING PROTEIN"/>
    <property type="match status" value="1"/>
</dbReference>
<proteinExistence type="predicted"/>
<dbReference type="STRING" id="602072.A0A1R3RC94"/>
<dbReference type="Pfam" id="PF26640">
    <property type="entry name" value="DUF8212"/>
    <property type="match status" value="1"/>
</dbReference>
<accession>A0A1R3RC94</accession>
<dbReference type="OrthoDB" id="427518at2759"/>
<dbReference type="InterPro" id="IPR058525">
    <property type="entry name" value="DUF8212"/>
</dbReference>
<evidence type="ECO:0000259" key="1">
    <source>
        <dbReference type="PROSITE" id="PS50837"/>
    </source>
</evidence>
<keyword evidence="3" id="KW-1185">Reference proteome</keyword>
<name>A0A1R3RC94_ASPC5</name>
<dbReference type="InterPro" id="IPR055496">
    <property type="entry name" value="DUF7068"/>
</dbReference>
<dbReference type="InterPro" id="IPR011989">
    <property type="entry name" value="ARM-like"/>
</dbReference>
<dbReference type="SUPFAM" id="SSF52540">
    <property type="entry name" value="P-loop containing nucleoside triphosphate hydrolases"/>
    <property type="match status" value="1"/>
</dbReference>
<dbReference type="Proteomes" id="UP000188318">
    <property type="component" value="Unassembled WGS sequence"/>
</dbReference>
<dbReference type="InterPro" id="IPR016024">
    <property type="entry name" value="ARM-type_fold"/>
</dbReference>
<dbReference type="VEuPathDB" id="FungiDB:ASPCADRAFT_408706"/>
<evidence type="ECO:0000313" key="2">
    <source>
        <dbReference type="EMBL" id="OOF92105.1"/>
    </source>
</evidence>
<dbReference type="PROSITE" id="PS50837">
    <property type="entry name" value="NACHT"/>
    <property type="match status" value="1"/>
</dbReference>
<evidence type="ECO:0000313" key="3">
    <source>
        <dbReference type="Proteomes" id="UP000188318"/>
    </source>
</evidence>
<feature type="domain" description="NACHT" evidence="1">
    <location>
        <begin position="1131"/>
        <end position="1256"/>
    </location>
</feature>
<dbReference type="InterPro" id="IPR010730">
    <property type="entry name" value="HET"/>
</dbReference>
<gene>
    <name evidence="2" type="ORF">ASPCADRAFT_408706</name>
</gene>
<dbReference type="InterPro" id="IPR007111">
    <property type="entry name" value="NACHT_NTPase"/>
</dbReference>
<dbReference type="SUPFAM" id="SSF48371">
    <property type="entry name" value="ARM repeat"/>
    <property type="match status" value="1"/>
</dbReference>
<dbReference type="Pfam" id="PF23948">
    <property type="entry name" value="ARM_5"/>
    <property type="match status" value="1"/>
</dbReference>